<keyword evidence="1" id="KW-0812">Transmembrane</keyword>
<dbReference type="Proteomes" id="UP000801492">
    <property type="component" value="Unassembled WGS sequence"/>
</dbReference>
<reference evidence="2" key="1">
    <citation type="submission" date="2019-08" db="EMBL/GenBank/DDBJ databases">
        <title>The genome of the North American firefly Photinus pyralis.</title>
        <authorList>
            <consortium name="Photinus pyralis genome working group"/>
            <person name="Fallon T.R."/>
            <person name="Sander Lower S.E."/>
            <person name="Weng J.-K."/>
        </authorList>
    </citation>
    <scope>NUCLEOTIDE SEQUENCE</scope>
    <source>
        <strain evidence="2">TRF0915ILg1</strain>
        <tissue evidence="2">Whole body</tissue>
    </source>
</reference>
<evidence type="ECO:0000313" key="3">
    <source>
        <dbReference type="Proteomes" id="UP000801492"/>
    </source>
</evidence>
<keyword evidence="3" id="KW-1185">Reference proteome</keyword>
<accession>A0A8K0DFM9</accession>
<keyword evidence="1" id="KW-0472">Membrane</keyword>
<proteinExistence type="predicted"/>
<evidence type="ECO:0000313" key="2">
    <source>
        <dbReference type="EMBL" id="KAF2905303.1"/>
    </source>
</evidence>
<dbReference type="EMBL" id="VTPC01000566">
    <property type="protein sequence ID" value="KAF2905303.1"/>
    <property type="molecule type" value="Genomic_DNA"/>
</dbReference>
<keyword evidence="1" id="KW-1133">Transmembrane helix</keyword>
<evidence type="ECO:0000256" key="1">
    <source>
        <dbReference type="SAM" id="Phobius"/>
    </source>
</evidence>
<comment type="caution">
    <text evidence="2">The sequence shown here is derived from an EMBL/GenBank/DDBJ whole genome shotgun (WGS) entry which is preliminary data.</text>
</comment>
<protein>
    <submittedName>
        <fullName evidence="2">Uncharacterized protein</fullName>
    </submittedName>
</protein>
<feature type="transmembrane region" description="Helical" evidence="1">
    <location>
        <begin position="104"/>
        <end position="131"/>
    </location>
</feature>
<dbReference type="AlphaFoldDB" id="A0A8K0DFM9"/>
<organism evidence="2 3">
    <name type="scientific">Ignelater luminosus</name>
    <name type="common">Cucubano</name>
    <name type="synonym">Pyrophorus luminosus</name>
    <dbReference type="NCBI Taxonomy" id="2038154"/>
    <lineage>
        <taxon>Eukaryota</taxon>
        <taxon>Metazoa</taxon>
        <taxon>Ecdysozoa</taxon>
        <taxon>Arthropoda</taxon>
        <taxon>Hexapoda</taxon>
        <taxon>Insecta</taxon>
        <taxon>Pterygota</taxon>
        <taxon>Neoptera</taxon>
        <taxon>Endopterygota</taxon>
        <taxon>Coleoptera</taxon>
        <taxon>Polyphaga</taxon>
        <taxon>Elateriformia</taxon>
        <taxon>Elateroidea</taxon>
        <taxon>Elateridae</taxon>
        <taxon>Agrypninae</taxon>
        <taxon>Pyrophorini</taxon>
        <taxon>Ignelater</taxon>
    </lineage>
</organism>
<dbReference type="OrthoDB" id="6775047at2759"/>
<gene>
    <name evidence="2" type="ORF">ILUMI_00857</name>
</gene>
<name>A0A8K0DFM9_IGNLU</name>
<sequence>MNARSCQKITPYDLAGLFNKAYGRVSILEKVTKGFERSGIWPLKPETFGEKDFLPARNLRSTITANEEPTIQISVAIDDENAATSSSALSSAIPRLQIYQVQSLLLLLIPQTSIYPGILLTISLSLILQFLRLPVYYRM</sequence>